<dbReference type="EMBL" id="JACJTU010000026">
    <property type="protein sequence ID" value="MBD2736995.1"/>
    <property type="molecule type" value="Genomic_DNA"/>
</dbReference>
<dbReference type="PANTHER" id="PTHR19871:SF14">
    <property type="entry name" value="DUF4062 DOMAIN-CONTAINING PROTEIN"/>
    <property type="match status" value="1"/>
</dbReference>
<evidence type="ECO:0000256" key="1">
    <source>
        <dbReference type="ARBA" id="ARBA00022737"/>
    </source>
</evidence>
<evidence type="ECO:0000313" key="4">
    <source>
        <dbReference type="EMBL" id="MBD2736995.1"/>
    </source>
</evidence>
<dbReference type="InterPro" id="IPR011990">
    <property type="entry name" value="TPR-like_helical_dom_sf"/>
</dbReference>
<comment type="caution">
    <text evidence="4">The sequence shown here is derived from an EMBL/GenBank/DDBJ whole genome shotgun (WGS) entry which is preliminary data.</text>
</comment>
<name>A0ABR8KFC7_9NOSO</name>
<dbReference type="GO" id="GO:0005524">
    <property type="term" value="F:ATP binding"/>
    <property type="evidence" value="ECO:0007669"/>
    <property type="project" value="UniProtKB-KW"/>
</dbReference>
<protein>
    <submittedName>
        <fullName evidence="4">ATP-binding protein</fullName>
    </submittedName>
</protein>
<dbReference type="Proteomes" id="UP000637383">
    <property type="component" value="Unassembled WGS sequence"/>
</dbReference>
<gene>
    <name evidence="4" type="ORF">H6H03_24440</name>
</gene>
<dbReference type="Pfam" id="PF24883">
    <property type="entry name" value="NPHP3_N"/>
    <property type="match status" value="1"/>
</dbReference>
<dbReference type="InterPro" id="IPR056884">
    <property type="entry name" value="NPHP3-like_N"/>
</dbReference>
<evidence type="ECO:0000259" key="2">
    <source>
        <dbReference type="Pfam" id="PF21941"/>
    </source>
</evidence>
<dbReference type="InterPro" id="IPR052752">
    <property type="entry name" value="NACHT-WD_repeat"/>
</dbReference>
<dbReference type="InterPro" id="IPR027417">
    <property type="entry name" value="P-loop_NTPase"/>
</dbReference>
<keyword evidence="4" id="KW-0067">ATP-binding</keyword>
<dbReference type="Gene3D" id="1.25.40.10">
    <property type="entry name" value="Tetratricopeptide repeat domain"/>
    <property type="match status" value="3"/>
</dbReference>
<proteinExistence type="predicted"/>
<organism evidence="4 5">
    <name type="scientific">Nostoc paludosum FACHB-159</name>
    <dbReference type="NCBI Taxonomy" id="2692908"/>
    <lineage>
        <taxon>Bacteria</taxon>
        <taxon>Bacillati</taxon>
        <taxon>Cyanobacteriota</taxon>
        <taxon>Cyanophyceae</taxon>
        <taxon>Nostocales</taxon>
        <taxon>Nostocaceae</taxon>
        <taxon>Nostoc</taxon>
    </lineage>
</organism>
<keyword evidence="1" id="KW-0677">Repeat</keyword>
<dbReference type="Pfam" id="PF21941">
    <property type="entry name" value="SMEK_N"/>
    <property type="match status" value="1"/>
</dbReference>
<dbReference type="Gene3D" id="3.40.50.300">
    <property type="entry name" value="P-loop containing nucleotide triphosphate hydrolases"/>
    <property type="match status" value="1"/>
</dbReference>
<feature type="domain" description="SMEK" evidence="2">
    <location>
        <begin position="9"/>
        <end position="151"/>
    </location>
</feature>
<dbReference type="NCBIfam" id="NF033859">
    <property type="entry name" value="SMEK_N"/>
    <property type="match status" value="1"/>
</dbReference>
<feature type="domain" description="Nephrocystin 3-like N-terminal" evidence="3">
    <location>
        <begin position="220"/>
        <end position="322"/>
    </location>
</feature>
<keyword evidence="4" id="KW-0547">Nucleotide-binding</keyword>
<dbReference type="PANTHER" id="PTHR19871">
    <property type="entry name" value="BETA TRANSDUCIN-RELATED PROTEIN"/>
    <property type="match status" value="1"/>
</dbReference>
<dbReference type="SUPFAM" id="SSF52540">
    <property type="entry name" value="P-loop containing nucleoside triphosphate hydrolases"/>
    <property type="match status" value="1"/>
</dbReference>
<dbReference type="InterPro" id="IPR047740">
    <property type="entry name" value="SMEK_dom"/>
</dbReference>
<accession>A0ABR8KFC7</accession>
<keyword evidence="5" id="KW-1185">Reference proteome</keyword>
<evidence type="ECO:0000259" key="3">
    <source>
        <dbReference type="Pfam" id="PF24883"/>
    </source>
</evidence>
<reference evidence="4 5" key="1">
    <citation type="journal article" date="2020" name="ISME J.">
        <title>Comparative genomics reveals insights into cyanobacterial evolution and habitat adaptation.</title>
        <authorList>
            <person name="Chen M.Y."/>
            <person name="Teng W.K."/>
            <person name="Zhao L."/>
            <person name="Hu C.X."/>
            <person name="Zhou Y.K."/>
            <person name="Han B.P."/>
            <person name="Song L.R."/>
            <person name="Shu W.S."/>
        </authorList>
    </citation>
    <scope>NUCLEOTIDE SEQUENCE [LARGE SCALE GENOMIC DNA]</scope>
    <source>
        <strain evidence="4 5">FACHB-159</strain>
    </source>
</reference>
<dbReference type="RefSeq" id="WP_190957596.1">
    <property type="nucleotide sequence ID" value="NZ_JACJTU010000026.1"/>
</dbReference>
<evidence type="ECO:0000313" key="5">
    <source>
        <dbReference type="Proteomes" id="UP000637383"/>
    </source>
</evidence>
<sequence>MNLLDSENRINELMSRFIAQIKHSNAMSRTDINKIAETILIPLFAKVYGYEHLNNLNYTEENNYPGIDLGDETARVAFQVTSTSNNQKIKDTLEKFVKNKFYEKYDKLIIYILTEKQGHYTGSGHEEIIQGRFHFDKDKDIRDSQDILKEVANLQIKKTCEIESILEENFGEARKAPEREVADKVKQIINENIKFFVGRSEEVKTLNEFLSKNYGVVRLLIAGAGFGKTALLANWVNLLQNQDCFIAYHFFSQRYDITRSVKNAYRHLLQQLYIYYDELIYQQLPNDEQQLREALYYLLREHGARKDKPLVIILDSLDEAENPFESPFPTPLPENVFVIASARAEEGEQPEYLNGWIDSGEPIFLNRLPREAIADWLKQAGEGELAIFADDIHFVKQLDEITQGFPLYLKYLTDDLIHTAKQGNDVREILAQTPKGFEKYVKQQLKRLDQLELPDQRWKFFALLAVAKGTLEKEDVKALTEMRDRHLRQLQQCWQVTRWMKIAENKLYAFAHPLLGKTFANELGDEAEDALEALINYCSRWQDNQSRYGLRHYAEHLRDEKQWEDLYAIARNKTFASCQQENLPDEPDLPLKTIQIALLGAAEEDKAGEMAEFLLAHARQLVQTTSQESPLDALHKGSLDRALVMADLYEIERCVLWYLLLAWELKDTSKLEEAQATLERLQQKELPCFDILGDGDWQCDFAVYFLAHDFEISDSICEVLEQKLLNDRYRRFLSIYLSDFDRFTAAIDTTLKISSDIQIIWQLASIAKVQGQKGDIRAAATFDKALEITRKHFPSHDWFDAMIMIGETQGKIGHQEAMLATFTEAYDLAKTINNSSEPNLQLEDLERKIATIKTGEEISTEVIESDANDNEYNIDDRLLQLKDRLNTSEVLNTESDKNELLFEIAALHSDKQQYNEALEYAGRINNPNRRAKIQGIIAQEQAKSSPTLTARTTFATALQMAQEYEQYESAFLQASALAGVAEVQLKATSKQIAANTASIAHQIALSIHNLWQQATTLARVAEVLVKVEKEDEAKEIFNHAIQTAHKIEWQSERVHSFRYIALAQARIKCFPSACQTAHNIELSSTKSEVLESIAKLQAEAGQREEAKNTLFYASQILPSISEGQRFVEGKRINIICTEIVLESIIDNETTKVKFNYLLKFARESGKQRDINLLTIIAALLEMGDIPTALNITDEIEDAWEQVIALWLISKEQYKKQEQVTTLDAILKAKNKIDDEQKQMKSLNVISCVQVLAGLGEQAVRTTEAILTDRNRQLPKIASWLVQTGDHPNFKKILIPCAYYLDAAYEVCESLAQLYPEQAAAVARIISKTS</sequence>
<dbReference type="SUPFAM" id="SSF48452">
    <property type="entry name" value="TPR-like"/>
    <property type="match status" value="1"/>
</dbReference>